<dbReference type="AlphaFoldDB" id="A0AAE3F3N7"/>
<evidence type="ECO:0000313" key="1">
    <source>
        <dbReference type="EMBL" id="MCG4767050.1"/>
    </source>
</evidence>
<gene>
    <name evidence="1" type="ORF">L0N21_16290</name>
</gene>
<protein>
    <submittedName>
        <fullName evidence="1">Uncharacterized protein</fullName>
    </submittedName>
</protein>
<comment type="caution">
    <text evidence="1">The sequence shown here is derived from an EMBL/GenBank/DDBJ whole genome shotgun (WGS) entry which is preliminary data.</text>
</comment>
<name>A0AAE3F3N7_9FIRM</name>
<organism evidence="1 2">
    <name type="scientific">Fusicatenibacter saccharivorans</name>
    <dbReference type="NCBI Taxonomy" id="1150298"/>
    <lineage>
        <taxon>Bacteria</taxon>
        <taxon>Bacillati</taxon>
        <taxon>Bacillota</taxon>
        <taxon>Clostridia</taxon>
        <taxon>Lachnospirales</taxon>
        <taxon>Lachnospiraceae</taxon>
        <taxon>Fusicatenibacter</taxon>
    </lineage>
</organism>
<sequence length="75" mass="8110">MQSITIENSLYVGSQNARFFVNDAVRLHLSDGTSISGIISNLNNFIVVVEDENGTETSIYIGDIVGCASEVSKKK</sequence>
<proteinExistence type="predicted"/>
<dbReference type="Proteomes" id="UP001199915">
    <property type="component" value="Unassembled WGS sequence"/>
</dbReference>
<accession>A0AAE3F3N7</accession>
<evidence type="ECO:0000313" key="2">
    <source>
        <dbReference type="Proteomes" id="UP001199915"/>
    </source>
</evidence>
<dbReference type="RefSeq" id="WP_238033647.1">
    <property type="nucleotide sequence ID" value="NZ_JAKNFS010000029.1"/>
</dbReference>
<dbReference type="EMBL" id="JAKNFS010000029">
    <property type="protein sequence ID" value="MCG4767050.1"/>
    <property type="molecule type" value="Genomic_DNA"/>
</dbReference>
<reference evidence="1" key="1">
    <citation type="submission" date="2022-01" db="EMBL/GenBank/DDBJ databases">
        <title>Collection of gut derived symbiotic bacterial strains cultured from healthy donors.</title>
        <authorList>
            <person name="Lin H."/>
            <person name="Kohout C."/>
            <person name="Waligurski E."/>
            <person name="Pamer E.G."/>
        </authorList>
    </citation>
    <scope>NUCLEOTIDE SEQUENCE</scope>
    <source>
        <strain evidence="1">DFI.5.49</strain>
    </source>
</reference>